<accession>A0ABS6ERZ6</accession>
<dbReference type="NCBIfam" id="TIGR00199">
    <property type="entry name" value="PncC_domain"/>
    <property type="match status" value="1"/>
</dbReference>
<evidence type="ECO:0000313" key="2">
    <source>
        <dbReference type="EMBL" id="MBU5490457.1"/>
    </source>
</evidence>
<evidence type="ECO:0000313" key="3">
    <source>
        <dbReference type="Proteomes" id="UP000783588"/>
    </source>
</evidence>
<name>A0ABS6ERZ6_9FIRM</name>
<feature type="domain" description="CinA C-terminal" evidence="1">
    <location>
        <begin position="5"/>
        <end position="156"/>
    </location>
</feature>
<evidence type="ECO:0000259" key="1">
    <source>
        <dbReference type="Pfam" id="PF02464"/>
    </source>
</evidence>
<dbReference type="RefSeq" id="WP_216470113.1">
    <property type="nucleotide sequence ID" value="NZ_JAHLQI010000003.1"/>
</dbReference>
<organism evidence="2 3">
    <name type="scientific">Butyricicoccus intestinisimiae</name>
    <dbReference type="NCBI Taxonomy" id="2841509"/>
    <lineage>
        <taxon>Bacteria</taxon>
        <taxon>Bacillati</taxon>
        <taxon>Bacillota</taxon>
        <taxon>Clostridia</taxon>
        <taxon>Eubacteriales</taxon>
        <taxon>Butyricicoccaceae</taxon>
        <taxon>Butyricicoccus</taxon>
    </lineage>
</organism>
<keyword evidence="3" id="KW-1185">Reference proteome</keyword>
<dbReference type="EMBL" id="JAHLQI010000003">
    <property type="protein sequence ID" value="MBU5490457.1"/>
    <property type="molecule type" value="Genomic_DNA"/>
</dbReference>
<reference evidence="2 3" key="1">
    <citation type="submission" date="2021-06" db="EMBL/GenBank/DDBJ databases">
        <authorList>
            <person name="Sun Q."/>
            <person name="Li D."/>
        </authorList>
    </citation>
    <scope>NUCLEOTIDE SEQUENCE [LARGE SCALE GENOMIC DNA]</scope>
    <source>
        <strain evidence="2 3">MSJd-7</strain>
    </source>
</reference>
<protein>
    <submittedName>
        <fullName evidence="2">CinA family protein</fullName>
    </submittedName>
</protein>
<dbReference type="Proteomes" id="UP000783588">
    <property type="component" value="Unassembled WGS sequence"/>
</dbReference>
<sequence>MTQPELEQQVARCLTQRGLTLSVAESCTGGLLSARITDVAGASKFYKGGACTYCNEIKQKILGVRAETLETYTAVSQQTAAEMAQGIARVYGTDLGVGITGYAGPDGGEDGTPVGTIYIGLFWKGSTQVHKIVSPHGRSQARQDAADEALCMILHAIKE</sequence>
<comment type="caution">
    <text evidence="2">The sequence shown here is derived from an EMBL/GenBank/DDBJ whole genome shotgun (WGS) entry which is preliminary data.</text>
</comment>
<proteinExistence type="predicted"/>
<gene>
    <name evidence="2" type="ORF">KQI75_07470</name>
</gene>
<dbReference type="Pfam" id="PF02464">
    <property type="entry name" value="CinA"/>
    <property type="match status" value="1"/>
</dbReference>
<dbReference type="InterPro" id="IPR008136">
    <property type="entry name" value="CinA_C"/>
</dbReference>